<comment type="caution">
    <text evidence="1">The sequence shown here is derived from an EMBL/GenBank/DDBJ whole genome shotgun (WGS) entry which is preliminary data.</text>
</comment>
<name>A0ABP1YE04_9GAMM</name>
<dbReference type="Pfam" id="PF10995">
    <property type="entry name" value="CBP_BcsE"/>
    <property type="match status" value="1"/>
</dbReference>
<proteinExistence type="predicted"/>
<accession>A0ABP1YE04</accession>
<keyword evidence="2" id="KW-1185">Reference proteome</keyword>
<sequence>MLRTFSLGIDKIWDELAVVQASGLYWINIDRENDANLFCQQIIRNQPKDTRSALICSGQNPSNLLGNIVGYGPEKLPLFTLPEKKPPLKISPMI</sequence>
<dbReference type="EMBL" id="CPYD01000003">
    <property type="protein sequence ID" value="CNE26811.1"/>
    <property type="molecule type" value="Genomic_DNA"/>
</dbReference>
<dbReference type="InterPro" id="IPR017745">
    <property type="entry name" value="BcsE"/>
</dbReference>
<organism evidence="1 2">
    <name type="scientific">Yersinia nurmii</name>
    <dbReference type="NCBI Taxonomy" id="685706"/>
    <lineage>
        <taxon>Bacteria</taxon>
        <taxon>Pseudomonadati</taxon>
        <taxon>Pseudomonadota</taxon>
        <taxon>Gammaproteobacteria</taxon>
        <taxon>Enterobacterales</taxon>
        <taxon>Yersiniaceae</taxon>
        <taxon>Yersinia</taxon>
    </lineage>
</organism>
<evidence type="ECO:0000313" key="1">
    <source>
        <dbReference type="EMBL" id="CNE26811.1"/>
    </source>
</evidence>
<evidence type="ECO:0000313" key="2">
    <source>
        <dbReference type="Proteomes" id="UP000040578"/>
    </source>
</evidence>
<dbReference type="Proteomes" id="UP000040578">
    <property type="component" value="Unassembled WGS sequence"/>
</dbReference>
<protein>
    <submittedName>
        <fullName evidence="1">Cellulose biosynthesis protein BcsE</fullName>
    </submittedName>
</protein>
<reference evidence="1 2" key="1">
    <citation type="submission" date="2015-03" db="EMBL/GenBank/DDBJ databases">
        <authorList>
            <consortium name="Pathogen Informatics"/>
            <person name="Murphy D."/>
        </authorList>
    </citation>
    <scope>NUCLEOTIDE SEQUENCE [LARGE SCALE GENOMIC DNA]</scope>
    <source>
        <strain evidence="2">type strain: CIP110231</strain>
    </source>
</reference>
<gene>
    <name evidence="1" type="ORF">ERS137967_01156</name>
</gene>